<keyword evidence="4" id="KW-1185">Reference proteome</keyword>
<keyword evidence="1" id="KW-0175">Coiled coil</keyword>
<accession>A0ABU0D7L5</accession>
<dbReference type="Proteomes" id="UP001232343">
    <property type="component" value="Unassembled WGS sequence"/>
</dbReference>
<sequence>MDKFGGISEERIRKAYEEGEFDNLPGLGKPLPKDPLAGIPDELKMAYRLMKNAGYSPDEMDVKRELMTIEDLIRKTEDEMEAEKLKRQLNEKILQYNSLLAKKRIKTNSSVFKQYESKIEKKFFYPKSD</sequence>
<evidence type="ECO:0000259" key="2">
    <source>
        <dbReference type="Pfam" id="PF09350"/>
    </source>
</evidence>
<reference evidence="3 4" key="1">
    <citation type="submission" date="2023-07" db="EMBL/GenBank/DDBJ databases">
        <title>Genomic Encyclopedia of Type Strains, Phase IV (KMG-IV): sequencing the most valuable type-strain genomes for metagenomic binning, comparative biology and taxonomic classification.</title>
        <authorList>
            <person name="Goeker M."/>
        </authorList>
    </citation>
    <scope>NUCLEOTIDE SEQUENCE [LARGE SCALE GENOMIC DNA]</scope>
    <source>
        <strain evidence="3 4">DSM 27848</strain>
    </source>
</reference>
<organism evidence="3 4">
    <name type="scientific">Lederbergia wuyishanensis</name>
    <dbReference type="NCBI Taxonomy" id="1347903"/>
    <lineage>
        <taxon>Bacteria</taxon>
        <taxon>Bacillati</taxon>
        <taxon>Bacillota</taxon>
        <taxon>Bacilli</taxon>
        <taxon>Bacillales</taxon>
        <taxon>Bacillaceae</taxon>
        <taxon>Lederbergia</taxon>
    </lineage>
</organism>
<protein>
    <submittedName>
        <fullName evidence="3">Septation ring formation regulator EzrA</fullName>
    </submittedName>
</protein>
<dbReference type="Pfam" id="PF09350">
    <property type="entry name" value="DJC28_CD"/>
    <property type="match status" value="1"/>
</dbReference>
<dbReference type="RefSeq" id="WP_244682659.1">
    <property type="nucleotide sequence ID" value="NZ_JALIRM010000012.1"/>
</dbReference>
<dbReference type="PANTHER" id="PTHR39158:SF1">
    <property type="entry name" value="DNAJ HOMOLOG SUBFAMILY C MEMBER 28"/>
    <property type="match status" value="1"/>
</dbReference>
<evidence type="ECO:0000313" key="3">
    <source>
        <dbReference type="EMBL" id="MDQ0344394.1"/>
    </source>
</evidence>
<feature type="coiled-coil region" evidence="1">
    <location>
        <begin position="66"/>
        <end position="102"/>
    </location>
</feature>
<name>A0ABU0D7L5_9BACI</name>
<proteinExistence type="predicted"/>
<dbReference type="InterPro" id="IPR052573">
    <property type="entry name" value="DnaJ_C_subfamily_28"/>
</dbReference>
<evidence type="ECO:0000313" key="4">
    <source>
        <dbReference type="Proteomes" id="UP001232343"/>
    </source>
</evidence>
<dbReference type="InterPro" id="IPR018961">
    <property type="entry name" value="DnaJ_homolog_subfam-C_membr-28"/>
</dbReference>
<comment type="caution">
    <text evidence="3">The sequence shown here is derived from an EMBL/GenBank/DDBJ whole genome shotgun (WGS) entry which is preliminary data.</text>
</comment>
<gene>
    <name evidence="3" type="ORF">J2S14_003237</name>
</gene>
<dbReference type="PANTHER" id="PTHR39158">
    <property type="entry name" value="OS08G0560600 PROTEIN"/>
    <property type="match status" value="1"/>
</dbReference>
<feature type="domain" description="DnaJ homologue subfamily C member 28 conserved" evidence="2">
    <location>
        <begin position="8"/>
        <end position="74"/>
    </location>
</feature>
<evidence type="ECO:0000256" key="1">
    <source>
        <dbReference type="SAM" id="Coils"/>
    </source>
</evidence>
<dbReference type="EMBL" id="JAUSUO010000009">
    <property type="protein sequence ID" value="MDQ0344394.1"/>
    <property type="molecule type" value="Genomic_DNA"/>
</dbReference>